<keyword evidence="1" id="KW-0812">Transmembrane</keyword>
<feature type="transmembrane region" description="Helical" evidence="1">
    <location>
        <begin position="178"/>
        <end position="211"/>
    </location>
</feature>
<feature type="transmembrane region" description="Helical" evidence="1">
    <location>
        <begin position="102"/>
        <end position="122"/>
    </location>
</feature>
<comment type="caution">
    <text evidence="2">The sequence shown here is derived from an EMBL/GenBank/DDBJ whole genome shotgun (WGS) entry which is preliminary data.</text>
</comment>
<feature type="transmembrane region" description="Helical" evidence="1">
    <location>
        <begin position="360"/>
        <end position="390"/>
    </location>
</feature>
<evidence type="ECO:0000256" key="1">
    <source>
        <dbReference type="SAM" id="Phobius"/>
    </source>
</evidence>
<accession>A0A0F9M134</accession>
<protein>
    <recommendedName>
        <fullName evidence="3">O-antigen polymerase</fullName>
    </recommendedName>
</protein>
<gene>
    <name evidence="2" type="ORF">LCGC14_1516190</name>
</gene>
<feature type="transmembrane region" description="Helical" evidence="1">
    <location>
        <begin position="217"/>
        <end position="233"/>
    </location>
</feature>
<name>A0A0F9M134_9ZZZZ</name>
<sequence>IALFAFFMSGFHFSLNDNVIFSQYLIHALLIPFYIFHLKKIYIHNYTIKLLFCILLLSLFFMFLNQSFEFGFILRFILLVHVFIIVSFIFTGETVSSIFDKYVNVCFFVSLLSLIFAIVFFVTGLNISEYFSGITYKEYGRILGVAGVSAEPAYFATCLMPAALYSLVFIFEKGKLNFKFIVILLCFLLTTSSLAFLSIFIALGIVTFNLLRTKPHFIPLVLPTIGFITLVLFNTEFFQLRFYDTLSVISDFDLSSSDGLNISTYALAVNTSIATNFTFDNLGVGEGFGLYYLVFDEYIINYDIPGYRDSLPGRGSATSLLLRVTVELGLIATMYLMYYLLSNLITKRVTKNEKLKYINWSLFCSFIAIYLRMGEYFINLIPFFFILYILSMEESKSNE</sequence>
<organism evidence="2">
    <name type="scientific">marine sediment metagenome</name>
    <dbReference type="NCBI Taxonomy" id="412755"/>
    <lineage>
        <taxon>unclassified sequences</taxon>
        <taxon>metagenomes</taxon>
        <taxon>ecological metagenomes</taxon>
    </lineage>
</organism>
<feature type="non-terminal residue" evidence="2">
    <location>
        <position position="1"/>
    </location>
</feature>
<dbReference type="EMBL" id="LAZR01011187">
    <property type="protein sequence ID" value="KKM62977.1"/>
    <property type="molecule type" value="Genomic_DNA"/>
</dbReference>
<feature type="transmembrane region" description="Helical" evidence="1">
    <location>
        <begin position="153"/>
        <end position="171"/>
    </location>
</feature>
<proteinExistence type="predicted"/>
<dbReference type="AlphaFoldDB" id="A0A0F9M134"/>
<keyword evidence="1" id="KW-1133">Transmembrane helix</keyword>
<feature type="transmembrane region" description="Helical" evidence="1">
    <location>
        <begin position="20"/>
        <end position="36"/>
    </location>
</feature>
<keyword evidence="1" id="KW-0472">Membrane</keyword>
<feature type="transmembrane region" description="Helical" evidence="1">
    <location>
        <begin position="70"/>
        <end position="90"/>
    </location>
</feature>
<evidence type="ECO:0008006" key="3">
    <source>
        <dbReference type="Google" id="ProtNLM"/>
    </source>
</evidence>
<feature type="transmembrane region" description="Helical" evidence="1">
    <location>
        <begin position="48"/>
        <end position="64"/>
    </location>
</feature>
<reference evidence="2" key="1">
    <citation type="journal article" date="2015" name="Nature">
        <title>Complex archaea that bridge the gap between prokaryotes and eukaryotes.</title>
        <authorList>
            <person name="Spang A."/>
            <person name="Saw J.H."/>
            <person name="Jorgensen S.L."/>
            <person name="Zaremba-Niedzwiedzka K."/>
            <person name="Martijn J."/>
            <person name="Lind A.E."/>
            <person name="van Eijk R."/>
            <person name="Schleper C."/>
            <person name="Guy L."/>
            <person name="Ettema T.J."/>
        </authorList>
    </citation>
    <scope>NUCLEOTIDE SEQUENCE</scope>
</reference>
<feature type="transmembrane region" description="Helical" evidence="1">
    <location>
        <begin position="320"/>
        <end position="340"/>
    </location>
</feature>
<evidence type="ECO:0000313" key="2">
    <source>
        <dbReference type="EMBL" id="KKM62977.1"/>
    </source>
</evidence>